<accession>A0A840C2P2</accession>
<name>A0A840C2P2_9HYPH</name>
<dbReference type="Proteomes" id="UP000577362">
    <property type="component" value="Unassembled WGS sequence"/>
</dbReference>
<comment type="caution">
    <text evidence="1">The sequence shown here is derived from an EMBL/GenBank/DDBJ whole genome shotgun (WGS) entry which is preliminary data.</text>
</comment>
<evidence type="ECO:0000313" key="1">
    <source>
        <dbReference type="EMBL" id="MBB4019874.1"/>
    </source>
</evidence>
<proteinExistence type="predicted"/>
<reference evidence="1 2" key="1">
    <citation type="submission" date="2020-08" db="EMBL/GenBank/DDBJ databases">
        <title>Genomic Encyclopedia of Type Strains, Phase IV (KMG-IV): sequencing the most valuable type-strain genomes for metagenomic binning, comparative biology and taxonomic classification.</title>
        <authorList>
            <person name="Goeker M."/>
        </authorList>
    </citation>
    <scope>NUCLEOTIDE SEQUENCE [LARGE SCALE GENOMIC DNA]</scope>
    <source>
        <strain evidence="1 2">DSM 103737</strain>
    </source>
</reference>
<dbReference type="InterPro" id="IPR008312">
    <property type="entry name" value="T6SS_TssB1"/>
</dbReference>
<dbReference type="RefSeq" id="WP_183318696.1">
    <property type="nucleotide sequence ID" value="NZ_JACIEN010000009.1"/>
</dbReference>
<protein>
    <submittedName>
        <fullName evidence="1">Type VI secretion system protein ImpB</fullName>
    </submittedName>
</protein>
<keyword evidence="2" id="KW-1185">Reference proteome</keyword>
<dbReference type="PANTHER" id="PTHR35850:SF1">
    <property type="entry name" value="TYPE VI SECRETION SYSTEM SHEATH PROTEIN TSSB1"/>
    <property type="match status" value="1"/>
</dbReference>
<dbReference type="PANTHER" id="PTHR35850">
    <property type="entry name" value="CYTOPLASMIC PROTEIN-RELATED"/>
    <property type="match status" value="1"/>
</dbReference>
<evidence type="ECO:0000313" key="2">
    <source>
        <dbReference type="Proteomes" id="UP000577362"/>
    </source>
</evidence>
<dbReference type="EMBL" id="JACIEN010000009">
    <property type="protein sequence ID" value="MBB4019874.1"/>
    <property type="molecule type" value="Genomic_DNA"/>
</dbReference>
<dbReference type="PIRSF" id="PIRSF028301">
    <property type="entry name" value="UCP028301"/>
    <property type="match status" value="1"/>
</dbReference>
<dbReference type="AlphaFoldDB" id="A0A840C2P2"/>
<gene>
    <name evidence="1" type="ORF">GGR16_004934</name>
</gene>
<dbReference type="NCBIfam" id="TIGR03358">
    <property type="entry name" value="VI_chp_5"/>
    <property type="match status" value="1"/>
</dbReference>
<dbReference type="Pfam" id="PF05591">
    <property type="entry name" value="T6SS_VipA"/>
    <property type="match status" value="1"/>
</dbReference>
<sequence>MAADSGQKFIRRNRAPRVHISYEDPYDAERQIELPFVMGVMADLSGNDAGVEKPDVADRNFLDVDMDNFDQRMAAIEPGVSFKVTNRLGTEEGEKLSVNLRFRKMEDFGPAAVARQVPALARLLEAREQLANLLRYMDGKVAASDQIKALLADPQLMLALKERLAEPPGSEAAKSEAQE</sequence>
<organism evidence="1 2">
    <name type="scientific">Chelatococcus caeni</name>
    <dbReference type="NCBI Taxonomy" id="1348468"/>
    <lineage>
        <taxon>Bacteria</taxon>
        <taxon>Pseudomonadati</taxon>
        <taxon>Pseudomonadota</taxon>
        <taxon>Alphaproteobacteria</taxon>
        <taxon>Hyphomicrobiales</taxon>
        <taxon>Chelatococcaceae</taxon>
        <taxon>Chelatococcus</taxon>
    </lineage>
</organism>